<name>A0A4Y2B4B8_ARAVE</name>
<dbReference type="EMBL" id="BGPR01000046">
    <property type="protein sequence ID" value="GBL86136.1"/>
    <property type="molecule type" value="Genomic_DNA"/>
</dbReference>
<accession>A0A4Y2B4B8</accession>
<organism evidence="2 3">
    <name type="scientific">Araneus ventricosus</name>
    <name type="common">Orbweaver spider</name>
    <name type="synonym">Epeira ventricosa</name>
    <dbReference type="NCBI Taxonomy" id="182803"/>
    <lineage>
        <taxon>Eukaryota</taxon>
        <taxon>Metazoa</taxon>
        <taxon>Ecdysozoa</taxon>
        <taxon>Arthropoda</taxon>
        <taxon>Chelicerata</taxon>
        <taxon>Arachnida</taxon>
        <taxon>Araneae</taxon>
        <taxon>Araneomorphae</taxon>
        <taxon>Entelegynae</taxon>
        <taxon>Araneoidea</taxon>
        <taxon>Araneidae</taxon>
        <taxon>Araneus</taxon>
    </lineage>
</organism>
<reference evidence="2 3" key="1">
    <citation type="journal article" date="2019" name="Sci. Rep.">
        <title>Orb-weaving spider Araneus ventricosus genome elucidates the spidroin gene catalogue.</title>
        <authorList>
            <person name="Kono N."/>
            <person name="Nakamura H."/>
            <person name="Ohtoshi R."/>
            <person name="Moran D.A.P."/>
            <person name="Shinohara A."/>
            <person name="Yoshida Y."/>
            <person name="Fujiwara M."/>
            <person name="Mori M."/>
            <person name="Tomita M."/>
            <person name="Arakawa K."/>
        </authorList>
    </citation>
    <scope>NUCLEOTIDE SEQUENCE [LARGE SCALE GENOMIC DNA]</scope>
</reference>
<evidence type="ECO:0000313" key="2">
    <source>
        <dbReference type="EMBL" id="GBL86136.1"/>
    </source>
</evidence>
<gene>
    <name evidence="2" type="ORF">AVEN_89162_1</name>
</gene>
<protein>
    <submittedName>
        <fullName evidence="2">Uncharacterized protein</fullName>
    </submittedName>
</protein>
<evidence type="ECO:0000313" key="3">
    <source>
        <dbReference type="Proteomes" id="UP000499080"/>
    </source>
</evidence>
<dbReference type="Proteomes" id="UP000499080">
    <property type="component" value="Unassembled WGS sequence"/>
</dbReference>
<proteinExistence type="predicted"/>
<dbReference type="AlphaFoldDB" id="A0A4Y2B4B8"/>
<sequence length="134" mass="15576">MNIRHKKSGIDTKHILRFCIRIELGHSPSPITKLQNRISQAKKKRVFIPREIGMRRYGSRRRSSENDITKTGFYNPRRPLRNGPLHPAAIEGRRNTCDRKRTSVPKPGRNAQRKKNNSCDFSLLHLKVVLIMPN</sequence>
<feature type="region of interest" description="Disordered" evidence="1">
    <location>
        <begin position="56"/>
        <end position="116"/>
    </location>
</feature>
<feature type="compositionally biased region" description="Basic and acidic residues" evidence="1">
    <location>
        <begin position="91"/>
        <end position="101"/>
    </location>
</feature>
<keyword evidence="3" id="KW-1185">Reference proteome</keyword>
<evidence type="ECO:0000256" key="1">
    <source>
        <dbReference type="SAM" id="MobiDB-lite"/>
    </source>
</evidence>
<comment type="caution">
    <text evidence="2">The sequence shown here is derived from an EMBL/GenBank/DDBJ whole genome shotgun (WGS) entry which is preliminary data.</text>
</comment>